<accession>A0A1Y2DS66</accession>
<dbReference type="OrthoDB" id="10514392at2759"/>
<organism evidence="1 2">
    <name type="scientific">Neocallimastix californiae</name>
    <dbReference type="NCBI Taxonomy" id="1754190"/>
    <lineage>
        <taxon>Eukaryota</taxon>
        <taxon>Fungi</taxon>
        <taxon>Fungi incertae sedis</taxon>
        <taxon>Chytridiomycota</taxon>
        <taxon>Chytridiomycota incertae sedis</taxon>
        <taxon>Neocallimastigomycetes</taxon>
        <taxon>Neocallimastigales</taxon>
        <taxon>Neocallimastigaceae</taxon>
        <taxon>Neocallimastix</taxon>
    </lineage>
</organism>
<gene>
    <name evidence="1" type="ORF">LY90DRAFT_505484</name>
</gene>
<comment type="caution">
    <text evidence="1">The sequence shown here is derived from an EMBL/GenBank/DDBJ whole genome shotgun (WGS) entry which is preliminary data.</text>
</comment>
<proteinExistence type="predicted"/>
<dbReference type="Proteomes" id="UP000193920">
    <property type="component" value="Unassembled WGS sequence"/>
</dbReference>
<name>A0A1Y2DS66_9FUNG</name>
<keyword evidence="2" id="KW-1185">Reference proteome</keyword>
<dbReference type="EMBL" id="MCOG01000058">
    <property type="protein sequence ID" value="ORY62019.1"/>
    <property type="molecule type" value="Genomic_DNA"/>
</dbReference>
<dbReference type="AlphaFoldDB" id="A0A1Y2DS66"/>
<sequence length="175" mass="20330">MISLVLSGGLSLNSAISLIQSSIENNISSWYEKQEIPKFKKTVFISSIEKEFKKGDMLSLEDLSTIVKNMNEMKNYQSFVDKYIQKSRNMTLFSMDGNQDIISRCQSLNIIKFFDGTKKNLIDQFIMNQYNNGQNINWKEFNAQKSCSVHKIELPNYPFQRTVYWPVPIKTSINN</sequence>
<reference evidence="1 2" key="1">
    <citation type="submission" date="2016-08" db="EMBL/GenBank/DDBJ databases">
        <title>A Parts List for Fungal Cellulosomes Revealed by Comparative Genomics.</title>
        <authorList>
            <consortium name="DOE Joint Genome Institute"/>
            <person name="Haitjema C.H."/>
            <person name="Gilmore S.P."/>
            <person name="Henske J.K."/>
            <person name="Solomon K.V."/>
            <person name="De Groot R."/>
            <person name="Kuo A."/>
            <person name="Mondo S.J."/>
            <person name="Salamov A.A."/>
            <person name="Labutti K."/>
            <person name="Zhao Z."/>
            <person name="Chiniquy J."/>
            <person name="Barry K."/>
            <person name="Brewer H.M."/>
            <person name="Purvine S.O."/>
            <person name="Wright A.T."/>
            <person name="Boxma B."/>
            <person name="Van Alen T."/>
            <person name="Hackstein J.H."/>
            <person name="Baker S.E."/>
            <person name="Grigoriev I.V."/>
            <person name="O'Malley M.A."/>
        </authorList>
    </citation>
    <scope>NUCLEOTIDE SEQUENCE [LARGE SCALE GENOMIC DNA]</scope>
    <source>
        <strain evidence="1 2">G1</strain>
    </source>
</reference>
<dbReference type="Gene3D" id="3.30.70.3290">
    <property type="match status" value="1"/>
</dbReference>
<evidence type="ECO:0000313" key="2">
    <source>
        <dbReference type="Proteomes" id="UP000193920"/>
    </source>
</evidence>
<evidence type="ECO:0000313" key="1">
    <source>
        <dbReference type="EMBL" id="ORY62019.1"/>
    </source>
</evidence>
<protein>
    <submittedName>
        <fullName evidence="1">Uncharacterized protein</fullName>
    </submittedName>
</protein>